<name>A0A9P6E3E6_9AGAR</name>
<evidence type="ECO:0000313" key="3">
    <source>
        <dbReference type="Proteomes" id="UP000807306"/>
    </source>
</evidence>
<keyword evidence="3" id="KW-1185">Reference proteome</keyword>
<feature type="region of interest" description="Disordered" evidence="1">
    <location>
        <begin position="1"/>
        <end position="28"/>
    </location>
</feature>
<organism evidence="2 3">
    <name type="scientific">Crepidotus variabilis</name>
    <dbReference type="NCBI Taxonomy" id="179855"/>
    <lineage>
        <taxon>Eukaryota</taxon>
        <taxon>Fungi</taxon>
        <taxon>Dikarya</taxon>
        <taxon>Basidiomycota</taxon>
        <taxon>Agaricomycotina</taxon>
        <taxon>Agaricomycetes</taxon>
        <taxon>Agaricomycetidae</taxon>
        <taxon>Agaricales</taxon>
        <taxon>Agaricineae</taxon>
        <taxon>Crepidotaceae</taxon>
        <taxon>Crepidotus</taxon>
    </lineage>
</organism>
<accession>A0A9P6E3E6</accession>
<proteinExistence type="predicted"/>
<gene>
    <name evidence="2" type="ORF">CPB83DRAFT_840981</name>
</gene>
<dbReference type="AlphaFoldDB" id="A0A9P6E3E6"/>
<reference evidence="2" key="1">
    <citation type="submission" date="2020-11" db="EMBL/GenBank/DDBJ databases">
        <authorList>
            <consortium name="DOE Joint Genome Institute"/>
            <person name="Ahrendt S."/>
            <person name="Riley R."/>
            <person name="Andreopoulos W."/>
            <person name="Labutti K."/>
            <person name="Pangilinan J."/>
            <person name="Ruiz-Duenas F.J."/>
            <person name="Barrasa J.M."/>
            <person name="Sanchez-Garcia M."/>
            <person name="Camarero S."/>
            <person name="Miyauchi S."/>
            <person name="Serrano A."/>
            <person name="Linde D."/>
            <person name="Babiker R."/>
            <person name="Drula E."/>
            <person name="Ayuso-Fernandez I."/>
            <person name="Pacheco R."/>
            <person name="Padilla G."/>
            <person name="Ferreira P."/>
            <person name="Barriuso J."/>
            <person name="Kellner H."/>
            <person name="Castanera R."/>
            <person name="Alfaro M."/>
            <person name="Ramirez L."/>
            <person name="Pisabarro A.G."/>
            <person name="Kuo A."/>
            <person name="Tritt A."/>
            <person name="Lipzen A."/>
            <person name="He G."/>
            <person name="Yan M."/>
            <person name="Ng V."/>
            <person name="Cullen D."/>
            <person name="Martin F."/>
            <person name="Rosso M.-N."/>
            <person name="Henrissat B."/>
            <person name="Hibbett D."/>
            <person name="Martinez A.T."/>
            <person name="Grigoriev I.V."/>
        </authorList>
    </citation>
    <scope>NUCLEOTIDE SEQUENCE</scope>
    <source>
        <strain evidence="2">CBS 506.95</strain>
    </source>
</reference>
<sequence>MGQKLFSEDRANVSAGMPHASLQARRSGKWSLGDESLSRISLKRGHERIKKVRSEDGGSREVLLLGLRFDTAQPHARDIPVQAACSELQPAKVEAIMTEEKDEISQVPAMTFNLDLNPGLDFVHLFPQEYEGNLINRASAKLGIGSGGVGVLTMGFSAPDDANQAEYEEAETG</sequence>
<evidence type="ECO:0000256" key="1">
    <source>
        <dbReference type="SAM" id="MobiDB-lite"/>
    </source>
</evidence>
<feature type="compositionally biased region" description="Basic and acidic residues" evidence="1">
    <location>
        <begin position="1"/>
        <end position="11"/>
    </location>
</feature>
<evidence type="ECO:0000313" key="2">
    <source>
        <dbReference type="EMBL" id="KAF9521798.1"/>
    </source>
</evidence>
<comment type="caution">
    <text evidence="2">The sequence shown here is derived from an EMBL/GenBank/DDBJ whole genome shotgun (WGS) entry which is preliminary data.</text>
</comment>
<dbReference type="Proteomes" id="UP000807306">
    <property type="component" value="Unassembled WGS sequence"/>
</dbReference>
<protein>
    <submittedName>
        <fullName evidence="2">Uncharacterized protein</fullName>
    </submittedName>
</protein>
<dbReference type="EMBL" id="MU157988">
    <property type="protein sequence ID" value="KAF9521798.1"/>
    <property type="molecule type" value="Genomic_DNA"/>
</dbReference>